<evidence type="ECO:0000259" key="5">
    <source>
        <dbReference type="PROSITE" id="PS50931"/>
    </source>
</evidence>
<accession>A0ABX1I452</accession>
<feature type="domain" description="HTH lysR-type" evidence="5">
    <location>
        <begin position="1"/>
        <end position="58"/>
    </location>
</feature>
<dbReference type="EMBL" id="JAAXKX010000001">
    <property type="protein sequence ID" value="NKN31846.1"/>
    <property type="molecule type" value="Genomic_DNA"/>
</dbReference>
<dbReference type="InterPro" id="IPR005119">
    <property type="entry name" value="LysR_subst-bd"/>
</dbReference>
<organism evidence="6 7">
    <name type="scientific">Marichromatium bheemlicum</name>
    <dbReference type="NCBI Taxonomy" id="365339"/>
    <lineage>
        <taxon>Bacteria</taxon>
        <taxon>Pseudomonadati</taxon>
        <taxon>Pseudomonadota</taxon>
        <taxon>Gammaproteobacteria</taxon>
        <taxon>Chromatiales</taxon>
        <taxon>Chromatiaceae</taxon>
        <taxon>Marichromatium</taxon>
    </lineage>
</organism>
<evidence type="ECO:0000256" key="3">
    <source>
        <dbReference type="ARBA" id="ARBA00023125"/>
    </source>
</evidence>
<name>A0ABX1I452_9GAMM</name>
<evidence type="ECO:0000256" key="2">
    <source>
        <dbReference type="ARBA" id="ARBA00023015"/>
    </source>
</evidence>
<dbReference type="PRINTS" id="PR00039">
    <property type="entry name" value="HTHLYSR"/>
</dbReference>
<dbReference type="InterPro" id="IPR050950">
    <property type="entry name" value="HTH-type_LysR_regulators"/>
</dbReference>
<dbReference type="Gene3D" id="1.10.10.10">
    <property type="entry name" value="Winged helix-like DNA-binding domain superfamily/Winged helix DNA-binding domain"/>
    <property type="match status" value="1"/>
</dbReference>
<sequence length="301" mass="33458">MDLKQLRYFLAVVEAGGFTAAAARLGVAQPALSIAIRKLERMLDLELLHRGTRRVTPTSEGEVLAGHARALLERAEAAELQMRELRGLLKGEVRIGLPSILGSYFFPPLLMAFKHRHPGLRLSVQEAGTRSLLNMIRAGALDLGVVTSDAELDDLETHPFLREEVVVHAGRSHPLASVERIDFATLFEHDLVVARSGYFLREFIDHHAATLGVEPRIAFETNLIPLAETIVRQGFGVTCVLRMVSEQTRDPELVAIPFVTPVYLDFSLAWQSGGYLSRADRAFLDFMREQTPWRRDGGVLG</sequence>
<evidence type="ECO:0000313" key="7">
    <source>
        <dbReference type="Proteomes" id="UP000740754"/>
    </source>
</evidence>
<dbReference type="SUPFAM" id="SSF46785">
    <property type="entry name" value="Winged helix' DNA-binding domain"/>
    <property type="match status" value="1"/>
</dbReference>
<keyword evidence="3" id="KW-0238">DNA-binding</keyword>
<keyword evidence="7" id="KW-1185">Reference proteome</keyword>
<keyword evidence="4" id="KW-0804">Transcription</keyword>
<comment type="caution">
    <text evidence="6">The sequence shown here is derived from an EMBL/GenBank/DDBJ whole genome shotgun (WGS) entry which is preliminary data.</text>
</comment>
<dbReference type="Proteomes" id="UP000740754">
    <property type="component" value="Unassembled WGS sequence"/>
</dbReference>
<dbReference type="InterPro" id="IPR036390">
    <property type="entry name" value="WH_DNA-bd_sf"/>
</dbReference>
<dbReference type="CDD" id="cd05466">
    <property type="entry name" value="PBP2_LTTR_substrate"/>
    <property type="match status" value="1"/>
</dbReference>
<gene>
    <name evidence="6" type="ORF">HF203_01215</name>
</gene>
<evidence type="ECO:0000256" key="4">
    <source>
        <dbReference type="ARBA" id="ARBA00023163"/>
    </source>
</evidence>
<dbReference type="SUPFAM" id="SSF53850">
    <property type="entry name" value="Periplasmic binding protein-like II"/>
    <property type="match status" value="1"/>
</dbReference>
<proteinExistence type="inferred from homology"/>
<dbReference type="RefSeq" id="WP_168665766.1">
    <property type="nucleotide sequence ID" value="NZ_JAAXKX010000001.1"/>
</dbReference>
<dbReference type="InterPro" id="IPR000847">
    <property type="entry name" value="LysR_HTH_N"/>
</dbReference>
<dbReference type="Pfam" id="PF03466">
    <property type="entry name" value="LysR_substrate"/>
    <property type="match status" value="1"/>
</dbReference>
<dbReference type="PANTHER" id="PTHR30419">
    <property type="entry name" value="HTH-TYPE TRANSCRIPTIONAL REGULATOR YBHD"/>
    <property type="match status" value="1"/>
</dbReference>
<dbReference type="PANTHER" id="PTHR30419:SF8">
    <property type="entry name" value="NITROGEN ASSIMILATION TRANSCRIPTIONAL ACTIVATOR-RELATED"/>
    <property type="match status" value="1"/>
</dbReference>
<dbReference type="InterPro" id="IPR036388">
    <property type="entry name" value="WH-like_DNA-bd_sf"/>
</dbReference>
<dbReference type="PROSITE" id="PS50931">
    <property type="entry name" value="HTH_LYSR"/>
    <property type="match status" value="1"/>
</dbReference>
<reference evidence="6 7" key="1">
    <citation type="submission" date="2020-04" db="EMBL/GenBank/DDBJ databases">
        <title>Draft Whole-Genome sequence of Marichromatium bheemlicum DSM 18632, type strain.</title>
        <authorList>
            <person name="Kyndt J.A."/>
            <person name="Meyer T.E."/>
        </authorList>
    </citation>
    <scope>NUCLEOTIDE SEQUENCE [LARGE SCALE GENOMIC DNA]</scope>
    <source>
        <strain evidence="6 7">DSM 18632</strain>
    </source>
</reference>
<dbReference type="Pfam" id="PF00126">
    <property type="entry name" value="HTH_1"/>
    <property type="match status" value="1"/>
</dbReference>
<protein>
    <submittedName>
        <fullName evidence="6">LysR family transcriptional regulator</fullName>
    </submittedName>
</protein>
<keyword evidence="2" id="KW-0805">Transcription regulation</keyword>
<evidence type="ECO:0000313" key="6">
    <source>
        <dbReference type="EMBL" id="NKN31846.1"/>
    </source>
</evidence>
<comment type="similarity">
    <text evidence="1">Belongs to the LysR transcriptional regulatory family.</text>
</comment>
<evidence type="ECO:0000256" key="1">
    <source>
        <dbReference type="ARBA" id="ARBA00009437"/>
    </source>
</evidence>
<dbReference type="Gene3D" id="3.40.190.290">
    <property type="match status" value="1"/>
</dbReference>